<protein>
    <submittedName>
        <fullName evidence="2 4">Uncharacterized protein</fullName>
    </submittedName>
</protein>
<reference evidence="2 3" key="2">
    <citation type="submission" date="2018-11" db="EMBL/GenBank/DDBJ databases">
        <authorList>
            <consortium name="Pathogen Informatics"/>
        </authorList>
    </citation>
    <scope>NUCLEOTIDE SEQUENCE [LARGE SCALE GENOMIC DNA]</scope>
</reference>
<dbReference type="WBParaSite" id="NBR_0001123101-mRNA-1">
    <property type="protein sequence ID" value="NBR_0001123101-mRNA-1"/>
    <property type="gene ID" value="NBR_0001123101"/>
</dbReference>
<sequence length="110" mass="12256">MGPCRFVRLGIRCRYCSRVAGFPTEPSFAAPIASSSCFSNKEQKRTGAELKTRLGAEEENRTGVELKTRLGAEEENCSGPELKARLGAEEEKRPEAELKARLRAEEEKRP</sequence>
<reference evidence="4" key="1">
    <citation type="submission" date="2016-04" db="UniProtKB">
        <authorList>
            <consortium name="WormBaseParasite"/>
        </authorList>
    </citation>
    <scope>IDENTIFICATION</scope>
</reference>
<proteinExistence type="predicted"/>
<evidence type="ECO:0000313" key="3">
    <source>
        <dbReference type="Proteomes" id="UP000271162"/>
    </source>
</evidence>
<name>A0A158R059_NIPBR</name>
<evidence type="ECO:0000313" key="4">
    <source>
        <dbReference type="WBParaSite" id="NBR_0001123101-mRNA-1"/>
    </source>
</evidence>
<evidence type="ECO:0000256" key="1">
    <source>
        <dbReference type="SAM" id="MobiDB-lite"/>
    </source>
</evidence>
<organism evidence="4">
    <name type="scientific">Nippostrongylus brasiliensis</name>
    <name type="common">Rat hookworm</name>
    <dbReference type="NCBI Taxonomy" id="27835"/>
    <lineage>
        <taxon>Eukaryota</taxon>
        <taxon>Metazoa</taxon>
        <taxon>Ecdysozoa</taxon>
        <taxon>Nematoda</taxon>
        <taxon>Chromadorea</taxon>
        <taxon>Rhabditida</taxon>
        <taxon>Rhabditina</taxon>
        <taxon>Rhabditomorpha</taxon>
        <taxon>Strongyloidea</taxon>
        <taxon>Heligmosomidae</taxon>
        <taxon>Nippostrongylus</taxon>
    </lineage>
</organism>
<gene>
    <name evidence="2" type="ORF">NBR_LOCUS11232</name>
</gene>
<feature type="compositionally biased region" description="Basic and acidic residues" evidence="1">
    <location>
        <begin position="82"/>
        <end position="110"/>
    </location>
</feature>
<feature type="region of interest" description="Disordered" evidence="1">
    <location>
        <begin position="70"/>
        <end position="110"/>
    </location>
</feature>
<dbReference type="AlphaFoldDB" id="A0A158R059"/>
<evidence type="ECO:0000313" key="2">
    <source>
        <dbReference type="EMBL" id="VDL74821.1"/>
    </source>
</evidence>
<keyword evidence="3" id="KW-1185">Reference proteome</keyword>
<dbReference type="EMBL" id="UYSL01020485">
    <property type="protein sequence ID" value="VDL74821.1"/>
    <property type="molecule type" value="Genomic_DNA"/>
</dbReference>
<accession>A0A158R059</accession>
<dbReference type="Proteomes" id="UP000271162">
    <property type="component" value="Unassembled WGS sequence"/>
</dbReference>